<feature type="domain" description="DUF1549" evidence="1">
    <location>
        <begin position="163"/>
        <end position="369"/>
    </location>
</feature>
<evidence type="ECO:0000259" key="2">
    <source>
        <dbReference type="Pfam" id="PF07587"/>
    </source>
</evidence>
<dbReference type="RefSeq" id="WP_346757033.1">
    <property type="nucleotide sequence ID" value="NZ_JAUJEB010000001.1"/>
</dbReference>
<dbReference type="InterPro" id="IPR036909">
    <property type="entry name" value="Cyt_c-like_dom_sf"/>
</dbReference>
<dbReference type="SUPFAM" id="SSF46626">
    <property type="entry name" value="Cytochrome c"/>
    <property type="match status" value="1"/>
</dbReference>
<evidence type="ECO:0000259" key="1">
    <source>
        <dbReference type="Pfam" id="PF07583"/>
    </source>
</evidence>
<dbReference type="Pfam" id="PF07583">
    <property type="entry name" value="PSCyt2"/>
    <property type="match status" value="1"/>
</dbReference>
<dbReference type="InterPro" id="IPR013320">
    <property type="entry name" value="ConA-like_dom_sf"/>
</dbReference>
<dbReference type="InterPro" id="IPR011444">
    <property type="entry name" value="DUF1549"/>
</dbReference>
<protein>
    <submittedName>
        <fullName evidence="4">DUF1553 domain-containing protein</fullName>
    </submittedName>
</protein>
<dbReference type="Pfam" id="PF07587">
    <property type="entry name" value="PSD1"/>
    <property type="match status" value="1"/>
</dbReference>
<dbReference type="Pfam" id="PF07635">
    <property type="entry name" value="PSCyt1"/>
    <property type="match status" value="1"/>
</dbReference>
<organism evidence="4 5">
    <name type="scientific">Agaribacillus aureus</name>
    <dbReference type="NCBI Taxonomy" id="3051825"/>
    <lineage>
        <taxon>Bacteria</taxon>
        <taxon>Pseudomonadati</taxon>
        <taxon>Bacteroidota</taxon>
        <taxon>Cytophagia</taxon>
        <taxon>Cytophagales</taxon>
        <taxon>Splendidivirgaceae</taxon>
        <taxon>Agaribacillus</taxon>
    </lineage>
</organism>
<dbReference type="InterPro" id="IPR022655">
    <property type="entry name" value="DUF1553"/>
</dbReference>
<dbReference type="Pfam" id="PF13385">
    <property type="entry name" value="Laminin_G_3"/>
    <property type="match status" value="1"/>
</dbReference>
<reference evidence="4" key="1">
    <citation type="submission" date="2023-06" db="EMBL/GenBank/DDBJ databases">
        <title>Genomic of Agaribacillus aureum.</title>
        <authorList>
            <person name="Wang G."/>
        </authorList>
    </citation>
    <scope>NUCLEOTIDE SEQUENCE</scope>
    <source>
        <strain evidence="4">BMA12</strain>
    </source>
</reference>
<evidence type="ECO:0000259" key="3">
    <source>
        <dbReference type="Pfam" id="PF07635"/>
    </source>
</evidence>
<comment type="caution">
    <text evidence="4">The sequence shown here is derived from an EMBL/GenBank/DDBJ whole genome shotgun (WGS) entry which is preliminary data.</text>
</comment>
<proteinExistence type="predicted"/>
<feature type="domain" description="Cytochrome C Planctomycete-type" evidence="3">
    <location>
        <begin position="51"/>
        <end position="114"/>
    </location>
</feature>
<dbReference type="InterPro" id="IPR011429">
    <property type="entry name" value="Cyt_c_Planctomycete-type"/>
</dbReference>
<evidence type="ECO:0000313" key="5">
    <source>
        <dbReference type="Proteomes" id="UP001172083"/>
    </source>
</evidence>
<dbReference type="SUPFAM" id="SSF49899">
    <property type="entry name" value="Concanavalin A-like lectins/glucanases"/>
    <property type="match status" value="1"/>
</dbReference>
<dbReference type="EMBL" id="JAUJEB010000001">
    <property type="protein sequence ID" value="MDN5211704.1"/>
    <property type="molecule type" value="Genomic_DNA"/>
</dbReference>
<dbReference type="PANTHER" id="PTHR35889:SF3">
    <property type="entry name" value="F-BOX DOMAIN-CONTAINING PROTEIN"/>
    <property type="match status" value="1"/>
</dbReference>
<dbReference type="PANTHER" id="PTHR35889">
    <property type="entry name" value="CYCLOINULO-OLIGOSACCHARIDE FRUCTANOTRANSFERASE-RELATED"/>
    <property type="match status" value="1"/>
</dbReference>
<evidence type="ECO:0000313" key="4">
    <source>
        <dbReference type="EMBL" id="MDN5211704.1"/>
    </source>
</evidence>
<sequence>MSFNRILFTLIAVAFLVTGCGLEKSSTATDANVPEIVDFNFHVKPILSDKCFACHGPDEQNQKADLRLDTKEGALAALGDDGDRYPIIPGKPHKSHVYLRITADDPEYRMPPPESNLILSETDVAIISKWIEQGAEYKPHWSFIKPEKPAVPQIEDASWSNNPIDNFIADRLHQEGLKPSGKADRETLIRRLSFDLTGLPPSLEEIDLFLADNSPDAYEAVVDRLLASNGYGERMAATWMDLARYADSDGYLDDKHRDFTPWRDWVIEALNSNMPYDEFVTWQLAGDLIPNATKESVLATAFNRLHRKNSEAGIVFEEFRTEYVADRTQTFGKAFLGLSLECARCHDHKYDPISQENYYQVFGFFNSTNEVGTAIYGPGQTPGPSLLLSTEEQEEIVDFLNKKISQKENSLQQHYASENRDFKNWQEAAPTAAGHLKKQVNRSLIAHYPFDRVYKKDSKTSLTPNLSGSKTPARINEPIIKPGPKGKAFFIDDFSSLRLGEKIGWFDRTDPFSIALWLHPDTLYEQAGIFFHCENLRLGFKGYSFHLKDNKLQFIMAHSWPYNSIQVTTQKAIPTKDWTHVMITYDGSSKANGIKIYMNGEMAPVENDFDNLYKTILYEPDIHTYGFSGFMMGHRDKIKSFKKGGVDELKIYDRELTSLEALYVCDTDNFSGSLENKASKQRETLLKDYYLTHFDKTSKVIRDSLKITRDHLNKVISDIQEIMVMGDVPEPRPTYLLERGVYNARGKEVFPGVPDKIFPFDQDLPSNRLGLSKWLFDKNNPLTARVIVNRIWQMYFGKGIVATSEDFGNQGDLPTHPELLDWLAVEFMDNGWDLKKMHKTIVMSTTYRQSSAFTEELIEKDPENTLLARGPRFRLPAEMIRDNVLSISGLLVDTLGGASAYPYQPAGLWEEISNKPWRYKYLQEPGPGLYRRSLYTIWKRTAPPPSMLIFDVADRSTCVVRRKTTNTPLQALVLLNDPQFLEASRVMAQQVMKTASDTPEGPLQKTFRLATGRFPDETEMALLSDFYKGELKKFTEKPDDALDYLSIGELDWDRSLDPAKLAALTVVANAVVNTDEGYTKK</sequence>
<accession>A0ABT8L1S4</accession>
<dbReference type="Gene3D" id="2.60.120.200">
    <property type="match status" value="1"/>
</dbReference>
<dbReference type="Proteomes" id="UP001172083">
    <property type="component" value="Unassembled WGS sequence"/>
</dbReference>
<feature type="domain" description="DUF1553" evidence="2">
    <location>
        <begin position="767"/>
        <end position="1026"/>
    </location>
</feature>
<gene>
    <name evidence="4" type="ORF">QQ020_06570</name>
</gene>
<dbReference type="PROSITE" id="PS51257">
    <property type="entry name" value="PROKAR_LIPOPROTEIN"/>
    <property type="match status" value="1"/>
</dbReference>
<name>A0ABT8L1S4_9BACT</name>
<keyword evidence="5" id="KW-1185">Reference proteome</keyword>